<keyword evidence="3" id="KW-1185">Reference proteome</keyword>
<name>A0A9P5XU09_9AGAR</name>
<dbReference type="Pfam" id="PF25597">
    <property type="entry name" value="SH3_retrovirus"/>
    <property type="match status" value="1"/>
</dbReference>
<organism evidence="2 3">
    <name type="scientific">Collybia nuda</name>
    <dbReference type="NCBI Taxonomy" id="64659"/>
    <lineage>
        <taxon>Eukaryota</taxon>
        <taxon>Fungi</taxon>
        <taxon>Dikarya</taxon>
        <taxon>Basidiomycota</taxon>
        <taxon>Agaricomycotina</taxon>
        <taxon>Agaricomycetes</taxon>
        <taxon>Agaricomycetidae</taxon>
        <taxon>Agaricales</taxon>
        <taxon>Tricholomatineae</taxon>
        <taxon>Clitocybaceae</taxon>
        <taxon>Collybia</taxon>
    </lineage>
</organism>
<evidence type="ECO:0000313" key="2">
    <source>
        <dbReference type="EMBL" id="KAF9456719.1"/>
    </source>
</evidence>
<dbReference type="OrthoDB" id="3243429at2759"/>
<dbReference type="EMBL" id="MU150406">
    <property type="protein sequence ID" value="KAF9456719.1"/>
    <property type="molecule type" value="Genomic_DNA"/>
</dbReference>
<dbReference type="AlphaFoldDB" id="A0A9P5XU09"/>
<proteinExistence type="predicted"/>
<protein>
    <recommendedName>
        <fullName evidence="1">Retroviral polymerase SH3-like domain-containing protein</fullName>
    </recommendedName>
</protein>
<evidence type="ECO:0000259" key="1">
    <source>
        <dbReference type="Pfam" id="PF25597"/>
    </source>
</evidence>
<comment type="caution">
    <text evidence="2">The sequence shown here is derived from an EMBL/GenBank/DDBJ whole genome shotgun (WGS) entry which is preliminary data.</text>
</comment>
<sequence length="112" mass="12348">MEKCVFIGYPAGYKGWLFYNPTTKKTIISERAEFDEQYFPGLRQPPCPSAPPPPLPIVNLKIKTPQVEQDSELGYGPDFGGDDDISVDMPNLAPNPVADENAPPAAFSFFII</sequence>
<dbReference type="InterPro" id="IPR057670">
    <property type="entry name" value="SH3_retrovirus"/>
</dbReference>
<accession>A0A9P5XU09</accession>
<reference evidence="2" key="1">
    <citation type="submission" date="2020-11" db="EMBL/GenBank/DDBJ databases">
        <authorList>
            <consortium name="DOE Joint Genome Institute"/>
            <person name="Ahrendt S."/>
            <person name="Riley R."/>
            <person name="Andreopoulos W."/>
            <person name="Labutti K."/>
            <person name="Pangilinan J."/>
            <person name="Ruiz-Duenas F.J."/>
            <person name="Barrasa J.M."/>
            <person name="Sanchez-Garcia M."/>
            <person name="Camarero S."/>
            <person name="Miyauchi S."/>
            <person name="Serrano A."/>
            <person name="Linde D."/>
            <person name="Babiker R."/>
            <person name="Drula E."/>
            <person name="Ayuso-Fernandez I."/>
            <person name="Pacheco R."/>
            <person name="Padilla G."/>
            <person name="Ferreira P."/>
            <person name="Barriuso J."/>
            <person name="Kellner H."/>
            <person name="Castanera R."/>
            <person name="Alfaro M."/>
            <person name="Ramirez L."/>
            <person name="Pisabarro A.G."/>
            <person name="Kuo A."/>
            <person name="Tritt A."/>
            <person name="Lipzen A."/>
            <person name="He G."/>
            <person name="Yan M."/>
            <person name="Ng V."/>
            <person name="Cullen D."/>
            <person name="Martin F."/>
            <person name="Rosso M.-N."/>
            <person name="Henrissat B."/>
            <person name="Hibbett D."/>
            <person name="Martinez A.T."/>
            <person name="Grigoriev I.V."/>
        </authorList>
    </citation>
    <scope>NUCLEOTIDE SEQUENCE</scope>
    <source>
        <strain evidence="2">CBS 247.69</strain>
    </source>
</reference>
<feature type="domain" description="Retroviral polymerase SH3-like" evidence="1">
    <location>
        <begin position="2"/>
        <end position="43"/>
    </location>
</feature>
<evidence type="ECO:0000313" key="3">
    <source>
        <dbReference type="Proteomes" id="UP000807353"/>
    </source>
</evidence>
<gene>
    <name evidence="2" type="ORF">BDZ94DRAFT_1314875</name>
</gene>
<dbReference type="Proteomes" id="UP000807353">
    <property type="component" value="Unassembled WGS sequence"/>
</dbReference>